<dbReference type="HAMAP" id="MF_04154">
    <property type="entry name" value="Helic_Prim_T7"/>
    <property type="match status" value="1"/>
</dbReference>
<comment type="similarity">
    <text evidence="1">Belongs to the Teseptimavirus DNA helicase/primase family.</text>
</comment>
<evidence type="ECO:0000313" key="5">
    <source>
        <dbReference type="Proteomes" id="UP000663070"/>
    </source>
</evidence>
<dbReference type="PROSITE" id="PS51199">
    <property type="entry name" value="SF4_HELICASE"/>
    <property type="match status" value="1"/>
</dbReference>
<dbReference type="InterPro" id="IPR046394">
    <property type="entry name" value="Helic_Prim_T7"/>
</dbReference>
<dbReference type="Proteomes" id="UP000663070">
    <property type="component" value="Segment"/>
</dbReference>
<sequence length="590" mass="65703">MSDFEEDSDARLLYKGSCELCGSSDARAVYSDGHSFCFACPDEKDAWQPPSKDFLESIGYDSLPVKRYNSPQKGGNYSVQHNEQLWTMDDHAGLFRDLTARGLTAETCKQYGYWVGRDNNGQPVQIANYRGEDGSVISQKIRYPDKTFFVIGKHKVGQLFGAHLWNVSATSKFARKIVITEGEIDCMVVSQLLGNKQPVVSLGHGAASARKTCAASYQYLDQFDEIILMFDMDEAGRQATEEAAKVLPAGKVRVAVLPYKDADECVKEGAADAVRDQVWNAKLWSPDTVVSASEMKERTRAKMEVLEKGGIPFANFEGINEKTQGMWDGDVVMVTSGSGMGKSTFTLQVIEWLYKNRPDLNLGTIILESPPENVILDLMGMANGCRIRQTPELRESILKDGRFDKWYDELFNSARLYLYDGFAEGDTSALFESMRYMVTVNGVKVLLLDHISIVASASEESDERKMLDKLMTDLKKFAVKYGVIIIVVCHLKNPPKGKAHEEGRAISITDLRGSGALRQLSDTIIALERNQQGDNPNYVRIRGLKGRLCGDTGLIDAAIYNKETGMLEPTSLIIEEDEAPEWEGHTDDEF</sequence>
<feature type="domain" description="SF4 helicase" evidence="3">
    <location>
        <begin position="305"/>
        <end position="573"/>
    </location>
</feature>
<dbReference type="CDD" id="cd01029">
    <property type="entry name" value="TOPRIM_primases"/>
    <property type="match status" value="1"/>
</dbReference>
<dbReference type="GO" id="GO:0016787">
    <property type="term" value="F:hydrolase activity"/>
    <property type="evidence" value="ECO:0007669"/>
    <property type="project" value="UniProtKB-KW"/>
</dbReference>
<keyword evidence="1" id="KW-0808">Transferase</keyword>
<feature type="binding site" evidence="1">
    <location>
        <position position="40"/>
    </location>
    <ligand>
        <name>Zn(2+)</name>
        <dbReference type="ChEBI" id="CHEBI:29105"/>
    </ligand>
</feature>
<keyword evidence="1" id="KW-0863">Zinc-finger</keyword>
<dbReference type="GO" id="GO:0003899">
    <property type="term" value="F:DNA-directed RNA polymerase activity"/>
    <property type="evidence" value="ECO:0007669"/>
    <property type="project" value="UniProtKB-UniRule"/>
</dbReference>
<feature type="binding site" evidence="1">
    <location>
        <position position="261"/>
    </location>
    <ligand>
        <name>Mg(2+)</name>
        <dbReference type="ChEBI" id="CHEBI:18420"/>
        <label>2</label>
    </ligand>
</feature>
<accession>A0A873WWY6</accession>
<dbReference type="InterPro" id="IPR027032">
    <property type="entry name" value="Twinkle-like"/>
</dbReference>
<comment type="function">
    <text evidence="1">ATP-dependent DNA helicase and primase essential for viral DNA replication and recombination. The helicase moves 5' -&gt; 3' on the lagging strand template, unwinding the DNA duplex ahead of the leading strand polymerase at the replication fork and generating ssDNA for both leading and lagging strand synthesis. ATP or dTTP hydrolysis propels each helicase domain to translocate sequentially along DNA. Mediates strand transfer when a joint molecule is available and participates in recombinational DNA repair through its role in strand exchange. Primase activity synthesizes short RNA primers at the sequence 5'-GTC-3' on the lagging strand that the polymerase elongates using dNTPs and providing the primase is still present.</text>
</comment>
<keyword evidence="1" id="KW-0378">Hydrolase</keyword>
<reference evidence="4" key="1">
    <citation type="submission" date="2020-10" db="EMBL/GenBank/DDBJ databases">
        <title>Novel bacteriophages targeting Providencia spp. as potential agents for phage therapy.</title>
        <authorList>
            <person name="Rakov C."/>
            <person name="Alkalay-Oren S."/>
            <person name="Coppenhagen-Glazer S."/>
            <person name="Hazan R."/>
        </authorList>
    </citation>
    <scope>NUCLEOTIDE SEQUENCE</scope>
</reference>
<dbReference type="GO" id="GO:0008270">
    <property type="term" value="F:zinc ion binding"/>
    <property type="evidence" value="ECO:0007669"/>
    <property type="project" value="UniProtKB-UniRule"/>
</dbReference>
<keyword evidence="1" id="KW-0479">Metal-binding</keyword>
<feature type="binding site" evidence="1">
    <location>
        <position position="37"/>
    </location>
    <ligand>
        <name>Zn(2+)</name>
        <dbReference type="ChEBI" id="CHEBI:29105"/>
    </ligand>
</feature>
<dbReference type="EC" id="3.6.4.12" evidence="1"/>
<feature type="binding site" evidence="1">
    <location>
        <position position="21"/>
    </location>
    <ligand>
        <name>Zn(2+)</name>
        <dbReference type="ChEBI" id="CHEBI:29105"/>
    </ligand>
</feature>
<dbReference type="InterPro" id="IPR027417">
    <property type="entry name" value="P-loop_NTPase"/>
</dbReference>
<feature type="binding site" evidence="1">
    <location>
        <position position="18"/>
    </location>
    <ligand>
        <name>Zn(2+)</name>
        <dbReference type="ChEBI" id="CHEBI:29105"/>
    </ligand>
</feature>
<comment type="caution">
    <text evidence="1">Lacks conserved residue(s) required for the propagation of feature annotation.</text>
</comment>
<dbReference type="GO" id="GO:0005524">
    <property type="term" value="F:ATP binding"/>
    <property type="evidence" value="ECO:0007669"/>
    <property type="project" value="UniProtKB-UniRule"/>
</dbReference>
<dbReference type="Gene3D" id="2.20.25.10">
    <property type="match status" value="1"/>
</dbReference>
<feature type="site" description="dTTP/dATP binding" evidence="1">
    <location>
        <position position="529"/>
    </location>
</feature>
<dbReference type="SUPFAM" id="SSF57783">
    <property type="entry name" value="Zinc beta-ribbon"/>
    <property type="match status" value="1"/>
</dbReference>
<dbReference type="Pfam" id="PF13155">
    <property type="entry name" value="Toprim_2"/>
    <property type="match status" value="1"/>
</dbReference>
<evidence type="ECO:0000256" key="1">
    <source>
        <dbReference type="HAMAP-Rule" id="MF_04154"/>
    </source>
</evidence>
<evidence type="ECO:0000313" key="4">
    <source>
        <dbReference type="EMBL" id="QPB11927.1"/>
    </source>
</evidence>
<dbReference type="EMBL" id="MW057854">
    <property type="protein sequence ID" value="QPB11927.1"/>
    <property type="molecule type" value="Genomic_DNA"/>
</dbReference>
<evidence type="ECO:0000259" key="2">
    <source>
        <dbReference type="PROSITE" id="PS50880"/>
    </source>
</evidence>
<keyword evidence="1" id="KW-0067">ATP-binding</keyword>
<keyword evidence="5" id="KW-1185">Reference proteome</keyword>
<dbReference type="Gene3D" id="3.40.1360.10">
    <property type="match status" value="1"/>
</dbReference>
<dbReference type="InterPro" id="IPR006171">
    <property type="entry name" value="TOPRIM_dom"/>
</dbReference>
<dbReference type="SUPFAM" id="SSF56731">
    <property type="entry name" value="DNA primase core"/>
    <property type="match status" value="1"/>
</dbReference>
<comment type="domain">
    <text evidence="1">The N-terminus zinc finger domain is essential for delivering the primed DNA template to the DNA polymerase. The central core domain contains the primase activity. The C-terminus region is responsible for the helicase activity and binds 1 Mg(2+)-dTTP.</text>
</comment>
<feature type="domain" description="Toprim" evidence="2">
    <location>
        <begin position="175"/>
        <end position="262"/>
    </location>
</feature>
<feature type="site" description="dTTP/dATP binding" evidence="1">
    <location>
        <position position="547"/>
    </location>
</feature>
<dbReference type="PANTHER" id="PTHR12873">
    <property type="entry name" value="T7-LIKE MITOCHONDRIAL DNA HELICASE"/>
    <property type="match status" value="1"/>
</dbReference>
<dbReference type="SUPFAM" id="SSF52540">
    <property type="entry name" value="P-loop containing nucleoside triphosphate hydrolases"/>
    <property type="match status" value="1"/>
</dbReference>
<organism evidence="4 5">
    <name type="scientific">Providencia phage PSTCR2</name>
    <dbReference type="NCBI Taxonomy" id="2783544"/>
    <lineage>
        <taxon>Viruses</taxon>
        <taxon>Duplodnaviria</taxon>
        <taxon>Heunggongvirae</taxon>
        <taxon>Uroviricota</taxon>
        <taxon>Caudoviricetes</taxon>
        <taxon>Autographivirales</taxon>
        <taxon>Autotranscriptaviridae</taxon>
        <taxon>Studiervirinae</taxon>
        <taxon>Solymavirus</taxon>
        <taxon>Solymavirus PSTCR2</taxon>
    </lineage>
</organism>
<feature type="site" description="dTTP/dATP binding" evidence="1">
    <location>
        <position position="560"/>
    </location>
</feature>
<keyword evidence="1" id="KW-0235">DNA replication</keyword>
<dbReference type="InterPro" id="IPR048774">
    <property type="entry name" value="Helic-prim_T7_N"/>
</dbReference>
<dbReference type="InterPro" id="IPR034154">
    <property type="entry name" value="TOPRIM_DnaG/twinkle"/>
</dbReference>
<keyword evidence="1" id="KW-0548">Nucleotidyltransferase</keyword>
<dbReference type="Gene3D" id="2.20.25.180">
    <property type="match status" value="1"/>
</dbReference>
<keyword evidence="1 4" id="KW-0347">Helicase</keyword>
<proteinExistence type="inferred from homology"/>
<dbReference type="SMART" id="SM00778">
    <property type="entry name" value="Prim_Zn_Ribbon"/>
    <property type="match status" value="1"/>
</dbReference>
<feature type="site" description="dTTP/dATP binding" evidence="1">
    <location>
        <position position="490"/>
    </location>
</feature>
<dbReference type="PROSITE" id="PS50880">
    <property type="entry name" value="TOPRIM"/>
    <property type="match status" value="1"/>
</dbReference>
<dbReference type="PANTHER" id="PTHR12873:SF0">
    <property type="entry name" value="TWINKLE MTDNA HELICASE"/>
    <property type="match status" value="1"/>
</dbReference>
<keyword evidence="1" id="KW-0460">Magnesium</keyword>
<keyword evidence="1" id="KW-0639">Primosome</keyword>
<dbReference type="Gene3D" id="3.40.50.300">
    <property type="entry name" value="P-loop containing nucleotide triphosphate hydrolases"/>
    <property type="match status" value="1"/>
</dbReference>
<feature type="site" description="dTTP/dATP binding" evidence="1">
    <location>
        <position position="386"/>
    </location>
</feature>
<name>A0A873WWY6_9CAUD</name>
<feature type="binding site" evidence="1">
    <location>
        <position position="181"/>
    </location>
    <ligand>
        <name>Mg(2+)</name>
        <dbReference type="ChEBI" id="CHEBI:18420"/>
        <label>1</label>
        <note>catalytic</note>
    </ligand>
</feature>
<dbReference type="InterPro" id="IPR007694">
    <property type="entry name" value="DNA_helicase_DnaB-like_C"/>
</dbReference>
<dbReference type="GO" id="GO:0003697">
    <property type="term" value="F:single-stranded DNA binding"/>
    <property type="evidence" value="ECO:0007669"/>
    <property type="project" value="InterPro"/>
</dbReference>
<dbReference type="InterPro" id="IPR013237">
    <property type="entry name" value="Phage_T7_Gp4_N"/>
</dbReference>
<keyword evidence="1" id="KW-0862">Zinc</keyword>
<comment type="catalytic activity">
    <reaction evidence="1">
        <text>ATP + H2O = ADP + phosphate + H(+)</text>
        <dbReference type="Rhea" id="RHEA:13065"/>
        <dbReference type="ChEBI" id="CHEBI:15377"/>
        <dbReference type="ChEBI" id="CHEBI:15378"/>
        <dbReference type="ChEBI" id="CHEBI:30616"/>
        <dbReference type="ChEBI" id="CHEBI:43474"/>
        <dbReference type="ChEBI" id="CHEBI:456216"/>
        <dbReference type="EC" id="3.6.4.12"/>
    </reaction>
</comment>
<dbReference type="Pfam" id="PF21268">
    <property type="entry name" value="Helic-prim_T7_N"/>
    <property type="match status" value="1"/>
</dbReference>
<dbReference type="Pfam" id="PF03796">
    <property type="entry name" value="DnaB_C"/>
    <property type="match status" value="1"/>
</dbReference>
<evidence type="ECO:0000259" key="3">
    <source>
        <dbReference type="PROSITE" id="PS51199"/>
    </source>
</evidence>
<dbReference type="SMART" id="SM00493">
    <property type="entry name" value="TOPRIM"/>
    <property type="match status" value="1"/>
</dbReference>
<keyword evidence="1 4" id="KW-0547">Nucleotide-binding</keyword>
<comment type="cofactor">
    <cofactor evidence="1">
        <name>Mg(2+)</name>
        <dbReference type="ChEBI" id="CHEBI:18420"/>
    </cofactor>
    <text evidence="1">Binds 2 Mg(2+), one of which is catalytic.</text>
</comment>
<feature type="zinc finger region" description="C4-like; zinc ribbon fold" evidence="1">
    <location>
        <begin position="18"/>
        <end position="40"/>
    </location>
</feature>
<comment type="subunit">
    <text evidence="1">Homohexamer. Assembles as a hexamer onto linear or circular ssDNA in the presence of ATP or dTTP. Interacts (via C-terminus) with the viral DNA polymerase that is bound to DNA; this interaction is essential to initiate leading-strand DNA synthesis. The priming complex consists of 2 DNA polymerases and 1 helicase-primase hexamer that assemble on the DNA template. Interacts with the single-stranded DNA-binding protein. Part of the replicase complex that includes the DNA polymerase, the primase/helicase and the single-stranded DNA binding protein.</text>
</comment>
<dbReference type="EC" id="2.7.7.-" evidence="1"/>
<keyword evidence="1" id="KW-0511">Multifunctional enzyme</keyword>
<dbReference type="CDD" id="cd19483">
    <property type="entry name" value="RecA-like_Gp4D_helicase"/>
    <property type="match status" value="1"/>
</dbReference>
<feature type="binding site" evidence="1">
    <location>
        <position position="231"/>
    </location>
    <ligand>
        <name>Mg(2+)</name>
        <dbReference type="ChEBI" id="CHEBI:18420"/>
        <label>1</label>
        <note>catalytic</note>
    </ligand>
</feature>
<feature type="binding site" evidence="1">
    <location>
        <begin position="336"/>
        <end position="343"/>
    </location>
    <ligand>
        <name>ATP</name>
        <dbReference type="ChEBI" id="CHEBI:30616"/>
    </ligand>
</feature>
<protein>
    <recommendedName>
        <fullName evidence="1">DNA helicase/primase</fullName>
        <ecNumber evidence="1">2.7.7.-</ecNumber>
        <ecNumber evidence="1">3.6.4.12</ecNumber>
    </recommendedName>
</protein>
<keyword evidence="1" id="KW-1194">Viral DNA replication</keyword>
<dbReference type="GO" id="GO:0043139">
    <property type="term" value="F:5'-3' DNA helicase activity"/>
    <property type="evidence" value="ECO:0007669"/>
    <property type="project" value="InterPro"/>
</dbReference>
<dbReference type="GO" id="GO:0039693">
    <property type="term" value="P:viral DNA genome replication"/>
    <property type="evidence" value="ECO:0007669"/>
    <property type="project" value="UniProtKB-UniRule"/>
</dbReference>
<dbReference type="GO" id="GO:0006269">
    <property type="term" value="P:DNA replication, synthesis of primer"/>
    <property type="evidence" value="ECO:0007669"/>
    <property type="project" value="UniProtKB-KW"/>
</dbReference>